<gene>
    <name evidence="1" type="ORF">J2853_006635</name>
</gene>
<comment type="caution">
    <text evidence="1">The sequence shown here is derived from an EMBL/GenBank/DDBJ whole genome shotgun (WGS) entry which is preliminary data.</text>
</comment>
<name>A0ABT9QL16_9ACTN</name>
<dbReference type="RefSeq" id="WP_307569053.1">
    <property type="nucleotide sequence ID" value="NZ_JAUSQU010000001.1"/>
</dbReference>
<dbReference type="EMBL" id="JAUSQU010000001">
    <property type="protein sequence ID" value="MDP9847424.1"/>
    <property type="molecule type" value="Genomic_DNA"/>
</dbReference>
<evidence type="ECO:0000313" key="2">
    <source>
        <dbReference type="Proteomes" id="UP001225356"/>
    </source>
</evidence>
<keyword evidence="2" id="KW-1185">Reference proteome</keyword>
<dbReference type="Proteomes" id="UP001225356">
    <property type="component" value="Unassembled WGS sequence"/>
</dbReference>
<sequence>MNLTGLLRGRAALTLTAEPGTKSLHLRKGLTLTIPVSWKVYEFEKDWLRILTGSRARPGTSGWGFREPDCESFWVMGPRAIKVGDELFRSYTTDRPFYPSTDVRPCPIDFGKDMQLIGYTLASKGLRQIGPGHKADYRNWKGRCANHKVRYFSRREWFLPISKVLIIDQWNTPGLSGILKKATWR</sequence>
<organism evidence="1 2">
    <name type="scientific">Streptosporangium lutulentum</name>
    <dbReference type="NCBI Taxonomy" id="1461250"/>
    <lineage>
        <taxon>Bacteria</taxon>
        <taxon>Bacillati</taxon>
        <taxon>Actinomycetota</taxon>
        <taxon>Actinomycetes</taxon>
        <taxon>Streptosporangiales</taxon>
        <taxon>Streptosporangiaceae</taxon>
        <taxon>Streptosporangium</taxon>
    </lineage>
</organism>
<protein>
    <submittedName>
        <fullName evidence="1">Uncharacterized protein</fullName>
    </submittedName>
</protein>
<reference evidence="1 2" key="1">
    <citation type="submission" date="2023-07" db="EMBL/GenBank/DDBJ databases">
        <title>Sequencing the genomes of 1000 actinobacteria strains.</title>
        <authorList>
            <person name="Klenk H.-P."/>
        </authorList>
    </citation>
    <scope>NUCLEOTIDE SEQUENCE [LARGE SCALE GENOMIC DNA]</scope>
    <source>
        <strain evidence="1 2">DSM 46740</strain>
    </source>
</reference>
<proteinExistence type="predicted"/>
<accession>A0ABT9QL16</accession>
<evidence type="ECO:0000313" key="1">
    <source>
        <dbReference type="EMBL" id="MDP9847424.1"/>
    </source>
</evidence>